<evidence type="ECO:0000313" key="3">
    <source>
        <dbReference type="Proteomes" id="UP000239156"/>
    </source>
</evidence>
<sequence>MFLVQLAGKQKSQANKNELWWGQICQIRRKVINEGVLVKEAVPEPPEPKQRRLVEVPVMGDGLDTQQAKRMIAASRDKLRELYQQEQQVHEPAAAPQGPCRNAKERPVLPTTRERSGFQEHVETFITKTRAHPIDPKNCSDI</sequence>
<protein>
    <submittedName>
        <fullName evidence="2">Uncharacterized protein</fullName>
    </submittedName>
</protein>
<feature type="compositionally biased region" description="Basic and acidic residues" evidence="1">
    <location>
        <begin position="102"/>
        <end position="117"/>
    </location>
</feature>
<dbReference type="VEuPathDB" id="FungiDB:PSHT_06791"/>
<dbReference type="AlphaFoldDB" id="A0A2S4UQD7"/>
<evidence type="ECO:0000256" key="1">
    <source>
        <dbReference type="SAM" id="MobiDB-lite"/>
    </source>
</evidence>
<comment type="caution">
    <text evidence="2">The sequence shown here is derived from an EMBL/GenBank/DDBJ whole genome shotgun (WGS) entry which is preliminary data.</text>
</comment>
<organism evidence="2 3">
    <name type="scientific">Puccinia striiformis</name>
    <dbReference type="NCBI Taxonomy" id="27350"/>
    <lineage>
        <taxon>Eukaryota</taxon>
        <taxon>Fungi</taxon>
        <taxon>Dikarya</taxon>
        <taxon>Basidiomycota</taxon>
        <taxon>Pucciniomycotina</taxon>
        <taxon>Pucciniomycetes</taxon>
        <taxon>Pucciniales</taxon>
        <taxon>Pucciniaceae</taxon>
        <taxon>Puccinia</taxon>
    </lineage>
</organism>
<dbReference type="EMBL" id="PKSL01000203">
    <property type="protein sequence ID" value="POV99344.1"/>
    <property type="molecule type" value="Genomic_DNA"/>
</dbReference>
<dbReference type="VEuPathDB" id="FungiDB:PSTT_13861"/>
<evidence type="ECO:0000313" key="2">
    <source>
        <dbReference type="EMBL" id="POV99344.1"/>
    </source>
</evidence>
<reference evidence="2" key="1">
    <citation type="submission" date="2017-12" db="EMBL/GenBank/DDBJ databases">
        <title>Gene loss provides genomic basis for host adaptation in cereal stripe rust fungi.</title>
        <authorList>
            <person name="Xia C."/>
        </authorList>
    </citation>
    <scope>NUCLEOTIDE SEQUENCE [LARGE SCALE GENOMIC DNA]</scope>
    <source>
        <strain evidence="2">93-210</strain>
    </source>
</reference>
<dbReference type="Proteomes" id="UP000239156">
    <property type="component" value="Unassembled WGS sequence"/>
</dbReference>
<accession>A0A2S4UQD7</accession>
<proteinExistence type="predicted"/>
<gene>
    <name evidence="2" type="ORF">PSTT_13861</name>
</gene>
<name>A0A2S4UQD7_9BASI</name>
<feature type="region of interest" description="Disordered" evidence="1">
    <location>
        <begin position="86"/>
        <end position="117"/>
    </location>
</feature>
<keyword evidence="3" id="KW-1185">Reference proteome</keyword>